<gene>
    <name evidence="1" type="ORF">CLOBOL_01425</name>
</gene>
<organism evidence="1 2">
    <name type="scientific">Enterocloster bolteae (strain ATCC BAA-613 / DSM 15670 / CCUG 46953 / JCM 12243 / WAL 16351)</name>
    <name type="common">Clostridium bolteae</name>
    <dbReference type="NCBI Taxonomy" id="411902"/>
    <lineage>
        <taxon>Bacteria</taxon>
        <taxon>Bacillati</taxon>
        <taxon>Bacillota</taxon>
        <taxon>Clostridia</taxon>
        <taxon>Lachnospirales</taxon>
        <taxon>Lachnospiraceae</taxon>
        <taxon>Enterocloster</taxon>
    </lineage>
</organism>
<proteinExistence type="predicted"/>
<dbReference type="Proteomes" id="UP000005396">
    <property type="component" value="Unassembled WGS sequence"/>
</dbReference>
<name>A8RKW2_ENTBW</name>
<evidence type="ECO:0000313" key="2">
    <source>
        <dbReference type="Proteomes" id="UP000005396"/>
    </source>
</evidence>
<accession>A8RKW2</accession>
<comment type="caution">
    <text evidence="1">The sequence shown here is derived from an EMBL/GenBank/DDBJ whole genome shotgun (WGS) entry which is preliminary data.</text>
</comment>
<evidence type="ECO:0000313" key="1">
    <source>
        <dbReference type="EMBL" id="EDP18071.1"/>
    </source>
</evidence>
<dbReference type="EMBL" id="ABCC02000017">
    <property type="protein sequence ID" value="EDP18071.1"/>
    <property type="molecule type" value="Genomic_DNA"/>
</dbReference>
<dbReference type="HOGENOM" id="CLU_3355372_0_0_9"/>
<reference evidence="1 2" key="1">
    <citation type="submission" date="2007-08" db="EMBL/GenBank/DDBJ databases">
        <authorList>
            <person name="Fulton L."/>
            <person name="Clifton S."/>
            <person name="Fulton B."/>
            <person name="Xu J."/>
            <person name="Minx P."/>
            <person name="Pepin K.H."/>
            <person name="Johnson M."/>
            <person name="Thiruvilangam P."/>
            <person name="Bhonagiri V."/>
            <person name="Nash W.E."/>
            <person name="Mardis E.R."/>
            <person name="Wilson R.K."/>
        </authorList>
    </citation>
    <scope>NUCLEOTIDE SEQUENCE [LARGE SCALE GENOMIC DNA]</scope>
    <source>
        <strain evidence="2">ATCC BAA-613 / DSM 15670 / CCUG 46953 / JCM 12243 / WAL 16351</strain>
    </source>
</reference>
<reference evidence="1 2" key="2">
    <citation type="submission" date="2007-09" db="EMBL/GenBank/DDBJ databases">
        <title>Draft genome sequence of Clostridium bolteae (ATCC BAA-613).</title>
        <authorList>
            <person name="Sudarsanam P."/>
            <person name="Ley R."/>
            <person name="Guruge J."/>
            <person name="Turnbaugh P.J."/>
            <person name="Mahowald M."/>
            <person name="Liep D."/>
            <person name="Gordon J."/>
        </authorList>
    </citation>
    <scope>NUCLEOTIDE SEQUENCE [LARGE SCALE GENOMIC DNA]</scope>
    <source>
        <strain evidence="2">ATCC BAA-613 / DSM 15670 / CCUG 46953 / JCM 12243 / WAL 16351</strain>
    </source>
</reference>
<protein>
    <submittedName>
        <fullName evidence="1">Uncharacterized protein</fullName>
    </submittedName>
</protein>
<sequence>MPLRKSSIIYKIITWSWSYGPALFFGFDGQNAIFKQ</sequence>
<dbReference type="AlphaFoldDB" id="A8RKW2"/>
<dbReference type="PaxDb" id="411902-CLOBOL_01425"/>